<comment type="pathway">
    <text evidence="3 18">Phospholipid metabolism; CDP-diacylglycerol biosynthesis; CDP-diacylglycerol from sn-glycerol 3-phosphate: step 3/3.</text>
</comment>
<dbReference type="PROSITE" id="PS01315">
    <property type="entry name" value="CDS"/>
    <property type="match status" value="1"/>
</dbReference>
<evidence type="ECO:0000256" key="13">
    <source>
        <dbReference type="ARBA" id="ARBA00022989"/>
    </source>
</evidence>
<evidence type="ECO:0000256" key="6">
    <source>
        <dbReference type="ARBA" id="ARBA00012487"/>
    </source>
</evidence>
<feature type="transmembrane region" description="Helical" evidence="19">
    <location>
        <begin position="91"/>
        <end position="111"/>
    </location>
</feature>
<keyword evidence="17" id="KW-1208">Phospholipid metabolism</keyword>
<dbReference type="RefSeq" id="WP_168053337.1">
    <property type="nucleotide sequence ID" value="NZ_JAATJR010000007.1"/>
</dbReference>
<keyword evidence="13 19" id="KW-1133">Transmembrane helix</keyword>
<evidence type="ECO:0000256" key="5">
    <source>
        <dbReference type="ARBA" id="ARBA00010185"/>
    </source>
</evidence>
<feature type="transmembrane region" description="Helical" evidence="19">
    <location>
        <begin position="67"/>
        <end position="85"/>
    </location>
</feature>
<feature type="transmembrane region" description="Helical" evidence="19">
    <location>
        <begin position="152"/>
        <end position="169"/>
    </location>
</feature>
<keyword evidence="8" id="KW-1003">Cell membrane</keyword>
<evidence type="ECO:0000256" key="16">
    <source>
        <dbReference type="ARBA" id="ARBA00023209"/>
    </source>
</evidence>
<keyword evidence="15 19" id="KW-0472">Membrane</keyword>
<comment type="catalytic activity">
    <reaction evidence="1 18">
        <text>a 1,2-diacyl-sn-glycero-3-phosphate + CTP + H(+) = a CDP-1,2-diacyl-sn-glycerol + diphosphate</text>
        <dbReference type="Rhea" id="RHEA:16229"/>
        <dbReference type="ChEBI" id="CHEBI:15378"/>
        <dbReference type="ChEBI" id="CHEBI:33019"/>
        <dbReference type="ChEBI" id="CHEBI:37563"/>
        <dbReference type="ChEBI" id="CHEBI:58332"/>
        <dbReference type="ChEBI" id="CHEBI:58608"/>
        <dbReference type="EC" id="2.7.7.41"/>
    </reaction>
</comment>
<feature type="transmembrane region" description="Helical" evidence="19">
    <location>
        <begin position="190"/>
        <end position="208"/>
    </location>
</feature>
<sequence>MTPSPSPSASGKRWTDLRKRALSAAVLLPAALACIWFGAESFTAMVALAVAVLTWEWVHLCGRRTRAFPGLAVPLVVLAAGTLAVMDRVRVGLLVLLAGFAVTWLGVSLMGRRSGVTQPARRLAAGVLYIGLAGLALIELRHDNEAGRGNVLFVFVVVWASDIGAYLAGRAFGGPKLAPAVSPNKTWSGALGGLVAALIFGGACALAFTPGAALASIAVVVVLVGVASQAGDLLESAIKRHFKVKDTSSLIPGHGGLLDRLDGVLAAAPVAALLSYALGQGRPLWGWTW</sequence>
<evidence type="ECO:0000313" key="21">
    <source>
        <dbReference type="Proteomes" id="UP000765160"/>
    </source>
</evidence>
<comment type="similarity">
    <text evidence="5 18">Belongs to the CDS family.</text>
</comment>
<reference evidence="20 21" key="1">
    <citation type="submission" date="2020-03" db="EMBL/GenBank/DDBJ databases">
        <title>Roseomonas selenitidurans sp. nov. isolated from soil.</title>
        <authorList>
            <person name="Liu H."/>
        </authorList>
    </citation>
    <scope>NUCLEOTIDE SEQUENCE [LARGE SCALE GENOMIC DNA]</scope>
    <source>
        <strain evidence="20 21">JCM 15073</strain>
    </source>
</reference>
<evidence type="ECO:0000256" key="2">
    <source>
        <dbReference type="ARBA" id="ARBA00004651"/>
    </source>
</evidence>
<evidence type="ECO:0000313" key="20">
    <source>
        <dbReference type="EMBL" id="NKE47686.1"/>
    </source>
</evidence>
<accession>A0ABX1F628</accession>
<evidence type="ECO:0000256" key="15">
    <source>
        <dbReference type="ARBA" id="ARBA00023136"/>
    </source>
</evidence>
<evidence type="ECO:0000256" key="4">
    <source>
        <dbReference type="ARBA" id="ARBA00005189"/>
    </source>
</evidence>
<keyword evidence="10 18" id="KW-0808">Transferase</keyword>
<evidence type="ECO:0000256" key="7">
    <source>
        <dbReference type="ARBA" id="ARBA00019373"/>
    </source>
</evidence>
<evidence type="ECO:0000256" key="19">
    <source>
        <dbReference type="SAM" id="Phobius"/>
    </source>
</evidence>
<evidence type="ECO:0000256" key="3">
    <source>
        <dbReference type="ARBA" id="ARBA00005119"/>
    </source>
</evidence>
<feature type="transmembrane region" description="Helical" evidence="19">
    <location>
        <begin position="21"/>
        <end position="38"/>
    </location>
</feature>
<evidence type="ECO:0000256" key="17">
    <source>
        <dbReference type="ARBA" id="ARBA00023264"/>
    </source>
</evidence>
<evidence type="ECO:0000256" key="12">
    <source>
        <dbReference type="ARBA" id="ARBA00022695"/>
    </source>
</evidence>
<dbReference type="EC" id="2.7.7.41" evidence="6 18"/>
<evidence type="ECO:0000256" key="9">
    <source>
        <dbReference type="ARBA" id="ARBA00022516"/>
    </source>
</evidence>
<dbReference type="Pfam" id="PF01148">
    <property type="entry name" value="CTP_transf_1"/>
    <property type="match status" value="1"/>
</dbReference>
<dbReference type="PANTHER" id="PTHR46382">
    <property type="entry name" value="PHOSPHATIDATE CYTIDYLYLTRANSFERASE"/>
    <property type="match status" value="1"/>
</dbReference>
<proteinExistence type="inferred from homology"/>
<feature type="transmembrane region" description="Helical" evidence="19">
    <location>
        <begin position="214"/>
        <end position="234"/>
    </location>
</feature>
<dbReference type="Proteomes" id="UP000765160">
    <property type="component" value="Unassembled WGS sequence"/>
</dbReference>
<comment type="caution">
    <text evidence="20">The sequence shown here is derived from an EMBL/GenBank/DDBJ whole genome shotgun (WGS) entry which is preliminary data.</text>
</comment>
<name>A0ABX1F628_9PROT</name>
<dbReference type="InterPro" id="IPR000374">
    <property type="entry name" value="PC_trans"/>
</dbReference>
<keyword evidence="9" id="KW-0444">Lipid biosynthesis</keyword>
<feature type="transmembrane region" description="Helical" evidence="19">
    <location>
        <begin position="44"/>
        <end position="60"/>
    </location>
</feature>
<evidence type="ECO:0000256" key="18">
    <source>
        <dbReference type="RuleBase" id="RU003938"/>
    </source>
</evidence>
<dbReference type="EMBL" id="JAAVTX010000007">
    <property type="protein sequence ID" value="NKE47686.1"/>
    <property type="molecule type" value="Genomic_DNA"/>
</dbReference>
<feature type="transmembrane region" description="Helical" evidence="19">
    <location>
        <begin position="123"/>
        <end position="140"/>
    </location>
</feature>
<keyword evidence="16" id="KW-0594">Phospholipid biosynthesis</keyword>
<organism evidence="20 21">
    <name type="scientific">Falsiroseomonas frigidaquae</name>
    <dbReference type="NCBI Taxonomy" id="487318"/>
    <lineage>
        <taxon>Bacteria</taxon>
        <taxon>Pseudomonadati</taxon>
        <taxon>Pseudomonadota</taxon>
        <taxon>Alphaproteobacteria</taxon>
        <taxon>Acetobacterales</taxon>
        <taxon>Roseomonadaceae</taxon>
        <taxon>Falsiroseomonas</taxon>
    </lineage>
</organism>
<keyword evidence="21" id="KW-1185">Reference proteome</keyword>
<keyword evidence="11 18" id="KW-0812">Transmembrane</keyword>
<protein>
    <recommendedName>
        <fullName evidence="7 18">Phosphatidate cytidylyltransferase</fullName>
        <ecNumber evidence="6 18">2.7.7.41</ecNumber>
    </recommendedName>
</protein>
<evidence type="ECO:0000256" key="8">
    <source>
        <dbReference type="ARBA" id="ARBA00022475"/>
    </source>
</evidence>
<keyword evidence="12 18" id="KW-0548">Nucleotidyltransferase</keyword>
<comment type="subcellular location">
    <subcellularLocation>
        <location evidence="2">Cell membrane</location>
        <topology evidence="2">Multi-pass membrane protein</topology>
    </subcellularLocation>
</comment>
<dbReference type="GO" id="GO:0016779">
    <property type="term" value="F:nucleotidyltransferase activity"/>
    <property type="evidence" value="ECO:0007669"/>
    <property type="project" value="UniProtKB-KW"/>
</dbReference>
<evidence type="ECO:0000256" key="1">
    <source>
        <dbReference type="ARBA" id="ARBA00001698"/>
    </source>
</evidence>
<comment type="pathway">
    <text evidence="4">Lipid metabolism.</text>
</comment>
<dbReference type="PANTHER" id="PTHR46382:SF1">
    <property type="entry name" value="PHOSPHATIDATE CYTIDYLYLTRANSFERASE"/>
    <property type="match status" value="1"/>
</dbReference>
<evidence type="ECO:0000256" key="14">
    <source>
        <dbReference type="ARBA" id="ARBA00023098"/>
    </source>
</evidence>
<evidence type="ECO:0000256" key="10">
    <source>
        <dbReference type="ARBA" id="ARBA00022679"/>
    </source>
</evidence>
<keyword evidence="14" id="KW-0443">Lipid metabolism</keyword>
<evidence type="ECO:0000256" key="11">
    <source>
        <dbReference type="ARBA" id="ARBA00022692"/>
    </source>
</evidence>
<gene>
    <name evidence="20" type="ORF">HB662_23110</name>
</gene>